<comment type="caution">
    <text evidence="1">The sequence shown here is derived from an EMBL/GenBank/DDBJ whole genome shotgun (WGS) entry which is preliminary data.</text>
</comment>
<dbReference type="EMBL" id="WIXE01009866">
    <property type="protein sequence ID" value="KAK5978056.1"/>
    <property type="molecule type" value="Genomic_DNA"/>
</dbReference>
<name>A0AAN8FFN5_TRICO</name>
<evidence type="ECO:0000313" key="1">
    <source>
        <dbReference type="EMBL" id="KAK5978056.1"/>
    </source>
</evidence>
<proteinExistence type="predicted"/>
<evidence type="ECO:0000313" key="2">
    <source>
        <dbReference type="Proteomes" id="UP001331761"/>
    </source>
</evidence>
<gene>
    <name evidence="1" type="ORF">GCK32_018226</name>
</gene>
<keyword evidence="2" id="KW-1185">Reference proteome</keyword>
<protein>
    <submittedName>
        <fullName evidence="1">Uncharacterized protein</fullName>
    </submittedName>
</protein>
<sequence length="249" mass="29135">MSDPHSWAASKKTFLLSVVMAALMPLSLVFLSLHVFCDEPVPTFYGTNTDSGWRFGVKQNKERCPASTTKSRLEYGLKRTYLHMVLYHKHTRLISGRSRWKEVYPTADGYYLFFYDGNFTSTSKYALGVYFLVLRSGELRQNESPVSNPYVRDTKIIYLEGGKRTGEILEMPGTGSDFSRMYYEYPYMFSYYIDHEDRNGNISRIWEYKPESCAKTAHWFSNEGFYKLDSDTHELTPIYYHPDATDFFY</sequence>
<accession>A0AAN8FFN5</accession>
<dbReference type="AlphaFoldDB" id="A0AAN8FFN5"/>
<reference evidence="1 2" key="1">
    <citation type="submission" date="2019-10" db="EMBL/GenBank/DDBJ databases">
        <title>Assembly and Annotation for the nematode Trichostrongylus colubriformis.</title>
        <authorList>
            <person name="Martin J."/>
        </authorList>
    </citation>
    <scope>NUCLEOTIDE SEQUENCE [LARGE SCALE GENOMIC DNA]</scope>
    <source>
        <strain evidence="1">G859</strain>
        <tissue evidence="1">Whole worm</tissue>
    </source>
</reference>
<dbReference type="Proteomes" id="UP001331761">
    <property type="component" value="Unassembled WGS sequence"/>
</dbReference>
<organism evidence="1 2">
    <name type="scientific">Trichostrongylus colubriformis</name>
    <name type="common">Black scour worm</name>
    <dbReference type="NCBI Taxonomy" id="6319"/>
    <lineage>
        <taxon>Eukaryota</taxon>
        <taxon>Metazoa</taxon>
        <taxon>Ecdysozoa</taxon>
        <taxon>Nematoda</taxon>
        <taxon>Chromadorea</taxon>
        <taxon>Rhabditida</taxon>
        <taxon>Rhabditina</taxon>
        <taxon>Rhabditomorpha</taxon>
        <taxon>Strongyloidea</taxon>
        <taxon>Trichostrongylidae</taxon>
        <taxon>Trichostrongylus</taxon>
    </lineage>
</organism>